<accession>A0A0E9XSA5</accession>
<protein>
    <submittedName>
        <fullName evidence="1">Uncharacterized protein</fullName>
    </submittedName>
</protein>
<reference evidence="1" key="1">
    <citation type="submission" date="2014-11" db="EMBL/GenBank/DDBJ databases">
        <authorList>
            <person name="Amaro Gonzalez C."/>
        </authorList>
    </citation>
    <scope>NUCLEOTIDE SEQUENCE</scope>
</reference>
<dbReference type="EMBL" id="GBXM01004004">
    <property type="protein sequence ID" value="JAI04574.1"/>
    <property type="molecule type" value="Transcribed_RNA"/>
</dbReference>
<reference evidence="1" key="2">
    <citation type="journal article" date="2015" name="Fish Shellfish Immunol.">
        <title>Early steps in the European eel (Anguilla anguilla)-Vibrio vulnificus interaction in the gills: Role of the RtxA13 toxin.</title>
        <authorList>
            <person name="Callol A."/>
            <person name="Pajuelo D."/>
            <person name="Ebbesson L."/>
            <person name="Teles M."/>
            <person name="MacKenzie S."/>
            <person name="Amaro C."/>
        </authorList>
    </citation>
    <scope>NUCLEOTIDE SEQUENCE</scope>
</reference>
<organism evidence="1">
    <name type="scientific">Anguilla anguilla</name>
    <name type="common">European freshwater eel</name>
    <name type="synonym">Muraena anguilla</name>
    <dbReference type="NCBI Taxonomy" id="7936"/>
    <lineage>
        <taxon>Eukaryota</taxon>
        <taxon>Metazoa</taxon>
        <taxon>Chordata</taxon>
        <taxon>Craniata</taxon>
        <taxon>Vertebrata</taxon>
        <taxon>Euteleostomi</taxon>
        <taxon>Actinopterygii</taxon>
        <taxon>Neopterygii</taxon>
        <taxon>Teleostei</taxon>
        <taxon>Anguilliformes</taxon>
        <taxon>Anguillidae</taxon>
        <taxon>Anguilla</taxon>
    </lineage>
</organism>
<proteinExistence type="predicted"/>
<sequence>MENRTCILHSGISYCI</sequence>
<evidence type="ECO:0000313" key="1">
    <source>
        <dbReference type="EMBL" id="JAI04574.1"/>
    </source>
</evidence>
<name>A0A0E9XSA5_ANGAN</name>
<dbReference type="AlphaFoldDB" id="A0A0E9XSA5"/>